<keyword evidence="2" id="KW-1185">Reference proteome</keyword>
<dbReference type="Proteomes" id="UP000654075">
    <property type="component" value="Unassembled WGS sequence"/>
</dbReference>
<dbReference type="OrthoDB" id="419143at2759"/>
<organism evidence="1 2">
    <name type="scientific">Polarella glacialis</name>
    <name type="common">Dinoflagellate</name>
    <dbReference type="NCBI Taxonomy" id="89957"/>
    <lineage>
        <taxon>Eukaryota</taxon>
        <taxon>Sar</taxon>
        <taxon>Alveolata</taxon>
        <taxon>Dinophyceae</taxon>
        <taxon>Suessiales</taxon>
        <taxon>Suessiaceae</taxon>
        <taxon>Polarella</taxon>
    </lineage>
</organism>
<gene>
    <name evidence="1" type="ORF">PGLA1383_LOCUS36499</name>
</gene>
<evidence type="ECO:0000313" key="1">
    <source>
        <dbReference type="EMBL" id="CAE8618900.1"/>
    </source>
</evidence>
<accession>A0A813G2M7</accession>
<name>A0A813G2M7_POLGL</name>
<reference evidence="1" key="1">
    <citation type="submission" date="2021-02" db="EMBL/GenBank/DDBJ databases">
        <authorList>
            <person name="Dougan E. K."/>
            <person name="Rhodes N."/>
            <person name="Thang M."/>
            <person name="Chan C."/>
        </authorList>
    </citation>
    <scope>NUCLEOTIDE SEQUENCE</scope>
</reference>
<dbReference type="AlphaFoldDB" id="A0A813G2M7"/>
<proteinExistence type="predicted"/>
<comment type="caution">
    <text evidence="1">The sequence shown here is derived from an EMBL/GenBank/DDBJ whole genome shotgun (WGS) entry which is preliminary data.</text>
</comment>
<sequence>MVPSPAADHAAALLGAQEVDRTKLLGRHRAAATGKRPHGRLLPQVIPEFKRILEVEVTDEHVWGLLLALSVSSKKIVPASLEVLWPGLEAGSKLLGLTPVSERGDGGVQAGCGGGVRLGVFRSKLEFLEVAKELVHPFDGPTFAGDELLLAVFNQLTQGVKAIREKRNTFMRWYRKVAKDLQKQEDKYHCALPKSKQSVCAGKRFLLLQQMAKDAGYPDTGLAAAGFQGVKLTGMAEATGAFPEAERPPVMSEKDVMKAAKWSRRAAMGKCVSSGDAAADKELWENTVLERDKGWLSGPFSEEELSSRLGPLWTASSRFPVRQGDKLRCIDNLSGSFVNAAFGSSEKLDLGGIDQLAGLVKALIGGVLDNRDVVLTLSTGVVLRGVLHCSFSIQEARDICGRTLGLESAYRQLFTASCSAWASVIVVFCPESGKPELFCLEALPFGATAAVYGFNRMARAIWFIGVTMLGLLWTIFYDDFPHVDHVVSSSESHQSSLELLELLGWSVTKSAKKDKPMAKSFVVLGVVFDLSSSAAGYFEVLNKPDRIEAICETVRRFREARTFSPHEAASLRGRFQFAEAQLFARMSLLALRPISERAHSQALSFITDEIDSAFSWVCEVLCSAVPRRVVCVGSLPPLLVLTDGACEGVCFELVTCGGVMFDPVDGALEFFGFEVEPRILSEWTRDGPRQTIRQAELYPVLTAKRFWANRMRYRRIFFFIDNDSARDALIKCGSTFVHSRAILKACADCESLCCTYPWYARVASESNLGDDPSRLDFKVFESFPRACQVHPVQPCSLEV</sequence>
<evidence type="ECO:0000313" key="2">
    <source>
        <dbReference type="Proteomes" id="UP000654075"/>
    </source>
</evidence>
<dbReference type="EMBL" id="CAJNNV010026732">
    <property type="protein sequence ID" value="CAE8618900.1"/>
    <property type="molecule type" value="Genomic_DNA"/>
</dbReference>
<protein>
    <submittedName>
        <fullName evidence="1">Uncharacterized protein</fullName>
    </submittedName>
</protein>